<organism evidence="1 2">
    <name type="scientific">Clitoria ternatea</name>
    <name type="common">Butterfly pea</name>
    <dbReference type="NCBI Taxonomy" id="43366"/>
    <lineage>
        <taxon>Eukaryota</taxon>
        <taxon>Viridiplantae</taxon>
        <taxon>Streptophyta</taxon>
        <taxon>Embryophyta</taxon>
        <taxon>Tracheophyta</taxon>
        <taxon>Spermatophyta</taxon>
        <taxon>Magnoliopsida</taxon>
        <taxon>eudicotyledons</taxon>
        <taxon>Gunneridae</taxon>
        <taxon>Pentapetalae</taxon>
        <taxon>rosids</taxon>
        <taxon>fabids</taxon>
        <taxon>Fabales</taxon>
        <taxon>Fabaceae</taxon>
        <taxon>Papilionoideae</taxon>
        <taxon>50 kb inversion clade</taxon>
        <taxon>NPAAA clade</taxon>
        <taxon>indigoferoid/millettioid clade</taxon>
        <taxon>Phaseoleae</taxon>
        <taxon>Clitoria</taxon>
    </lineage>
</organism>
<accession>A0AAN9EXG2</accession>
<comment type="caution">
    <text evidence="1">The sequence shown here is derived from an EMBL/GenBank/DDBJ whole genome shotgun (WGS) entry which is preliminary data.</text>
</comment>
<keyword evidence="2" id="KW-1185">Reference proteome</keyword>
<dbReference type="AlphaFoldDB" id="A0AAN9EXG2"/>
<sequence>MLVTGGVCLARVLTDPFAPPSFGAWIRLVRGPGGRFRNPYDHGIKKNCSDFMINGMKMWNVIKSQLEGDNKYHAEQYGLVALKKKQQRPMTLQQSNSGD</sequence>
<name>A0AAN9EXG2_CLITE</name>
<gene>
    <name evidence="1" type="ORF">RJT34_33226</name>
</gene>
<dbReference type="Proteomes" id="UP001359559">
    <property type="component" value="Unassembled WGS sequence"/>
</dbReference>
<proteinExistence type="predicted"/>
<evidence type="ECO:0000313" key="1">
    <source>
        <dbReference type="EMBL" id="KAK7265604.1"/>
    </source>
</evidence>
<reference evidence="1 2" key="1">
    <citation type="submission" date="2024-01" db="EMBL/GenBank/DDBJ databases">
        <title>The genomes of 5 underutilized Papilionoideae crops provide insights into root nodulation and disease resistance.</title>
        <authorList>
            <person name="Yuan L."/>
        </authorList>
    </citation>
    <scope>NUCLEOTIDE SEQUENCE [LARGE SCALE GENOMIC DNA]</scope>
    <source>
        <strain evidence="1">LY-2023</strain>
        <tissue evidence="1">Leaf</tissue>
    </source>
</reference>
<dbReference type="EMBL" id="JAYKXN010000008">
    <property type="protein sequence ID" value="KAK7265604.1"/>
    <property type="molecule type" value="Genomic_DNA"/>
</dbReference>
<evidence type="ECO:0000313" key="2">
    <source>
        <dbReference type="Proteomes" id="UP001359559"/>
    </source>
</evidence>
<protein>
    <submittedName>
        <fullName evidence="1">Uncharacterized protein</fullName>
    </submittedName>
</protein>